<evidence type="ECO:0000313" key="2">
    <source>
        <dbReference type="EMBL" id="SCC80134.1"/>
    </source>
</evidence>
<dbReference type="Proteomes" id="UP000242610">
    <property type="component" value="Unassembled WGS sequence"/>
</dbReference>
<reference evidence="3" key="1">
    <citation type="submission" date="2016-08" db="EMBL/GenBank/DDBJ databases">
        <authorList>
            <person name="Varghese N."/>
            <person name="Submissions Spin"/>
        </authorList>
    </citation>
    <scope>NUCLEOTIDE SEQUENCE [LARGE SCALE GENOMIC DNA]</scope>
    <source>
        <strain evidence="3">R-52791</strain>
    </source>
</reference>
<dbReference type="EMBL" id="FMBL01000002">
    <property type="protein sequence ID" value="SCC80134.1"/>
    <property type="molecule type" value="Genomic_DNA"/>
</dbReference>
<organism evidence="2 3">
    <name type="scientific">Bifidobacterium commune</name>
    <dbReference type="NCBI Taxonomy" id="1505727"/>
    <lineage>
        <taxon>Bacteria</taxon>
        <taxon>Bacillati</taxon>
        <taxon>Actinomycetota</taxon>
        <taxon>Actinomycetes</taxon>
        <taxon>Bifidobacteriales</taxon>
        <taxon>Bifidobacteriaceae</taxon>
        <taxon>Bifidobacterium</taxon>
    </lineage>
</organism>
<gene>
    <name evidence="2" type="ORF">GA0061077_1052</name>
</gene>
<keyword evidence="3" id="KW-1185">Reference proteome</keyword>
<accession>A0A1C4H565</accession>
<evidence type="ECO:0000256" key="1">
    <source>
        <dbReference type="SAM" id="MobiDB-lite"/>
    </source>
</evidence>
<feature type="region of interest" description="Disordered" evidence="1">
    <location>
        <begin position="95"/>
        <end position="117"/>
    </location>
</feature>
<sequence>MRAEAGKPGHTALAVLAMALAVGRALWIDTHKGDHGGHMQPSPPRPVIIKNAAGLNTIAMFPDHALSPTTDSSPKWAEPHFRGLLICSTPFNRCAPNTGRPPKVEHQSSSPARDSRT</sequence>
<proteinExistence type="predicted"/>
<dbReference type="STRING" id="1505727.GA0061077_1052"/>
<feature type="compositionally biased region" description="Polar residues" evidence="1">
    <location>
        <begin position="107"/>
        <end position="117"/>
    </location>
</feature>
<dbReference type="AlphaFoldDB" id="A0A1C4H565"/>
<protein>
    <submittedName>
        <fullName evidence="2">Uncharacterized protein</fullName>
    </submittedName>
</protein>
<name>A0A1C4H565_9BIFI</name>
<evidence type="ECO:0000313" key="3">
    <source>
        <dbReference type="Proteomes" id="UP000242610"/>
    </source>
</evidence>